<dbReference type="AlphaFoldDB" id="A0A497JGJ4"/>
<accession>A0A497JGJ4</accession>
<dbReference type="Proteomes" id="UP000278031">
    <property type="component" value="Unassembled WGS sequence"/>
</dbReference>
<evidence type="ECO:0000313" key="2">
    <source>
        <dbReference type="Proteomes" id="UP000278031"/>
    </source>
</evidence>
<evidence type="ECO:0000313" key="1">
    <source>
        <dbReference type="EMBL" id="RLG69761.1"/>
    </source>
</evidence>
<proteinExistence type="predicted"/>
<sequence length="70" mass="8067">IEGLSNNQELKAEIKKIAEEKKGEWTKPIWERRFGIGKGKESAFNKAMQNIFGEKYGKEAGTKKAQKRRK</sequence>
<gene>
    <name evidence="1" type="ORF">DRO04_02895</name>
</gene>
<name>A0A497JGJ4_9ARCH</name>
<protein>
    <submittedName>
        <fullName evidence="1">Uncharacterized protein</fullName>
    </submittedName>
</protein>
<comment type="caution">
    <text evidence="1">The sequence shown here is derived from an EMBL/GenBank/DDBJ whole genome shotgun (WGS) entry which is preliminary data.</text>
</comment>
<organism evidence="1 2">
    <name type="scientific">Candidatus Iainarchaeum sp</name>
    <dbReference type="NCBI Taxonomy" id="3101447"/>
    <lineage>
        <taxon>Archaea</taxon>
        <taxon>Candidatus Iainarchaeota</taxon>
        <taxon>Candidatus Iainarchaeia</taxon>
        <taxon>Candidatus Iainarchaeales</taxon>
        <taxon>Candidatus Iainarchaeaceae</taxon>
        <taxon>Candidatus Iainarchaeum</taxon>
    </lineage>
</organism>
<dbReference type="EMBL" id="QMWP01000110">
    <property type="protein sequence ID" value="RLG69761.1"/>
    <property type="molecule type" value="Genomic_DNA"/>
</dbReference>
<reference evidence="1 2" key="1">
    <citation type="submission" date="2018-06" db="EMBL/GenBank/DDBJ databases">
        <title>Extensive metabolic versatility and redundancy in microbially diverse, dynamic hydrothermal sediments.</title>
        <authorList>
            <person name="Dombrowski N."/>
            <person name="Teske A."/>
            <person name="Baker B.J."/>
        </authorList>
    </citation>
    <scope>NUCLEOTIDE SEQUENCE [LARGE SCALE GENOMIC DNA]</scope>
    <source>
        <strain evidence="1">B51_G17</strain>
    </source>
</reference>
<feature type="non-terminal residue" evidence="1">
    <location>
        <position position="1"/>
    </location>
</feature>